<feature type="transmembrane region" description="Helical" evidence="5">
    <location>
        <begin position="37"/>
        <end position="60"/>
    </location>
</feature>
<dbReference type="EMBL" id="CADEPM010000001">
    <property type="protein sequence ID" value="CAB3396956.1"/>
    <property type="molecule type" value="Genomic_DNA"/>
</dbReference>
<comment type="caution">
    <text evidence="7">The sequence shown here is derived from an EMBL/GenBank/DDBJ whole genome shotgun (WGS) entry which is preliminary data.</text>
</comment>
<evidence type="ECO:0000256" key="4">
    <source>
        <dbReference type="ARBA" id="ARBA00023136"/>
    </source>
</evidence>
<evidence type="ECO:0000256" key="1">
    <source>
        <dbReference type="ARBA" id="ARBA00004370"/>
    </source>
</evidence>
<keyword evidence="8" id="KW-1185">Reference proteome</keyword>
<dbReference type="OrthoDB" id="5838617at2759"/>
<reference evidence="7 8" key="1">
    <citation type="submission" date="2020-04" db="EMBL/GenBank/DDBJ databases">
        <authorList>
            <person name="Laetsch R D."/>
            <person name="Stevens L."/>
            <person name="Kumar S."/>
            <person name="Blaxter L. M."/>
        </authorList>
    </citation>
    <scope>NUCLEOTIDE SEQUENCE [LARGE SCALE GENOMIC DNA]</scope>
</reference>
<evidence type="ECO:0000256" key="5">
    <source>
        <dbReference type="SAM" id="Phobius"/>
    </source>
</evidence>
<comment type="subcellular location">
    <subcellularLocation>
        <location evidence="1">Membrane</location>
    </subcellularLocation>
</comment>
<feature type="transmembrane region" description="Helical" evidence="5">
    <location>
        <begin position="171"/>
        <end position="192"/>
    </location>
</feature>
<keyword evidence="2 5" id="KW-0812">Transmembrane</keyword>
<dbReference type="PANTHER" id="PTHR23018">
    <property type="entry name" value="SERPENTINE RECEPTOR, CLASS XA-RELATED"/>
    <property type="match status" value="1"/>
</dbReference>
<proteinExistence type="predicted"/>
<dbReference type="PANTHER" id="PTHR23018:SF9">
    <property type="entry name" value="G-PROTEIN COUPLED RECEPTORS FAMILY 1 PROFILE DOMAIN-CONTAINING PROTEIN"/>
    <property type="match status" value="1"/>
</dbReference>
<accession>A0A8S1DZY1</accession>
<gene>
    <name evidence="7" type="ORF">CBOVIS_LOCUS440</name>
</gene>
<feature type="transmembrane region" description="Helical" evidence="5">
    <location>
        <begin position="119"/>
        <end position="139"/>
    </location>
</feature>
<dbReference type="PROSITE" id="PS50262">
    <property type="entry name" value="G_PROTEIN_RECEP_F1_2"/>
    <property type="match status" value="1"/>
</dbReference>
<protein>
    <recommendedName>
        <fullName evidence="6">G-protein coupled receptors family 1 profile domain-containing protein</fullName>
    </recommendedName>
</protein>
<keyword evidence="3 5" id="KW-1133">Transmembrane helix</keyword>
<sequence>MIVPFLLFSALLFFSVIFDILLLIIVILYGDKKRIPVVYIYNLLICNAIDNIILFIGYYMPMIWEDDFYLEFRRVTGPVLTIFCTFFYEHSLYLNPLMIVQRIYGVYDPTSNLFSDKKLWIYSAILAIVSLISLLIPFFSECQINMNQRLLTFESACAPNRHTITTLQNRYLFLIPVFSMLLNIALILFLSIKHGELLHNLDNTHTSE</sequence>
<dbReference type="InterPro" id="IPR017452">
    <property type="entry name" value="GPCR_Rhodpsn_7TM"/>
</dbReference>
<evidence type="ECO:0000259" key="6">
    <source>
        <dbReference type="PROSITE" id="PS50262"/>
    </source>
</evidence>
<evidence type="ECO:0000313" key="8">
    <source>
        <dbReference type="Proteomes" id="UP000494206"/>
    </source>
</evidence>
<organism evidence="7 8">
    <name type="scientific">Caenorhabditis bovis</name>
    <dbReference type="NCBI Taxonomy" id="2654633"/>
    <lineage>
        <taxon>Eukaryota</taxon>
        <taxon>Metazoa</taxon>
        <taxon>Ecdysozoa</taxon>
        <taxon>Nematoda</taxon>
        <taxon>Chromadorea</taxon>
        <taxon>Rhabditida</taxon>
        <taxon>Rhabditina</taxon>
        <taxon>Rhabditomorpha</taxon>
        <taxon>Rhabditoidea</taxon>
        <taxon>Rhabditidae</taxon>
        <taxon>Peloderinae</taxon>
        <taxon>Caenorhabditis</taxon>
    </lineage>
</organism>
<dbReference type="GO" id="GO:0016020">
    <property type="term" value="C:membrane"/>
    <property type="evidence" value="ECO:0007669"/>
    <property type="project" value="UniProtKB-SubCell"/>
</dbReference>
<name>A0A8S1DZY1_9PELO</name>
<evidence type="ECO:0000313" key="7">
    <source>
        <dbReference type="EMBL" id="CAB3396956.1"/>
    </source>
</evidence>
<dbReference type="Pfam" id="PF03383">
    <property type="entry name" value="Serpentine_r_xa"/>
    <property type="match status" value="1"/>
</dbReference>
<evidence type="ECO:0000256" key="2">
    <source>
        <dbReference type="ARBA" id="ARBA00022692"/>
    </source>
</evidence>
<dbReference type="Proteomes" id="UP000494206">
    <property type="component" value="Unassembled WGS sequence"/>
</dbReference>
<evidence type="ECO:0000256" key="3">
    <source>
        <dbReference type="ARBA" id="ARBA00022989"/>
    </source>
</evidence>
<feature type="domain" description="G-protein coupled receptors family 1 profile" evidence="6">
    <location>
        <begin position="18"/>
        <end position="208"/>
    </location>
</feature>
<dbReference type="InterPro" id="IPR005047">
    <property type="entry name" value="7TM_GPCR_serpentine_rcpt_Srxa"/>
</dbReference>
<dbReference type="Gene3D" id="1.20.1070.10">
    <property type="entry name" value="Rhodopsin 7-helix transmembrane proteins"/>
    <property type="match status" value="1"/>
</dbReference>
<keyword evidence="4 5" id="KW-0472">Membrane</keyword>
<dbReference type="AlphaFoldDB" id="A0A8S1DZY1"/>
<feature type="transmembrane region" description="Helical" evidence="5">
    <location>
        <begin position="6"/>
        <end position="30"/>
    </location>
</feature>